<sequence length="27" mass="3298">MCRMQKEFCTKQTKDFCQFLCLDLFSC</sequence>
<reference evidence="1" key="1">
    <citation type="submission" date="2018-02" db="EMBL/GenBank/DDBJ databases">
        <title>Rhizophora mucronata_Transcriptome.</title>
        <authorList>
            <person name="Meera S.P."/>
            <person name="Sreeshan A."/>
            <person name="Augustine A."/>
        </authorList>
    </citation>
    <scope>NUCLEOTIDE SEQUENCE</scope>
    <source>
        <tissue evidence="1">Leaf</tissue>
    </source>
</reference>
<accession>A0A2P2N6V8</accession>
<protein>
    <submittedName>
        <fullName evidence="1">Uncharacterized protein</fullName>
    </submittedName>
</protein>
<dbReference type="AlphaFoldDB" id="A0A2P2N6V8"/>
<organism evidence="1">
    <name type="scientific">Rhizophora mucronata</name>
    <name type="common">Asiatic mangrove</name>
    <dbReference type="NCBI Taxonomy" id="61149"/>
    <lineage>
        <taxon>Eukaryota</taxon>
        <taxon>Viridiplantae</taxon>
        <taxon>Streptophyta</taxon>
        <taxon>Embryophyta</taxon>
        <taxon>Tracheophyta</taxon>
        <taxon>Spermatophyta</taxon>
        <taxon>Magnoliopsida</taxon>
        <taxon>eudicotyledons</taxon>
        <taxon>Gunneridae</taxon>
        <taxon>Pentapetalae</taxon>
        <taxon>rosids</taxon>
        <taxon>fabids</taxon>
        <taxon>Malpighiales</taxon>
        <taxon>Rhizophoraceae</taxon>
        <taxon>Rhizophora</taxon>
    </lineage>
</organism>
<name>A0A2P2N6V8_RHIMU</name>
<dbReference type="EMBL" id="GGEC01057724">
    <property type="protein sequence ID" value="MBX38208.1"/>
    <property type="molecule type" value="Transcribed_RNA"/>
</dbReference>
<evidence type="ECO:0000313" key="1">
    <source>
        <dbReference type="EMBL" id="MBX38208.1"/>
    </source>
</evidence>
<proteinExistence type="predicted"/>